<dbReference type="EMBL" id="SHNP01000001">
    <property type="protein sequence ID" value="MCX2972930.1"/>
    <property type="molecule type" value="Genomic_DNA"/>
</dbReference>
<dbReference type="Pfam" id="PF09836">
    <property type="entry name" value="DUF2063"/>
    <property type="match status" value="1"/>
</dbReference>
<keyword evidence="4" id="KW-1185">Reference proteome</keyword>
<protein>
    <submittedName>
        <fullName evidence="3">DUF2063 domain-containing protein</fullName>
    </submittedName>
</protein>
<evidence type="ECO:0000313" key="4">
    <source>
        <dbReference type="Proteomes" id="UP001143307"/>
    </source>
</evidence>
<proteinExistence type="predicted"/>
<dbReference type="Pfam" id="PF22106">
    <property type="entry name" value="NGO1945_C"/>
    <property type="match status" value="1"/>
</dbReference>
<dbReference type="Gene3D" id="3.90.930.50">
    <property type="match status" value="1"/>
</dbReference>
<name>A0ABT3SSL4_9GAMM</name>
<dbReference type="InterPro" id="IPR054098">
    <property type="entry name" value="NGO1945-like_C"/>
</dbReference>
<dbReference type="InterPro" id="IPR044922">
    <property type="entry name" value="DUF2063_N_sf"/>
</dbReference>
<evidence type="ECO:0000259" key="1">
    <source>
        <dbReference type="Pfam" id="PF09836"/>
    </source>
</evidence>
<sequence>MMSASELKASQLEMAAYLRDPEKASAPRGVEERRLKIYRDLIYSNIEGFISGGFPVLRSLYNAEQWGELVRMFMEGHRCKSPYFLEISQEFINFLMSEHTSRDCDPPFLAELAHYEWVELALDVAEDEVPPPQTIEDLEEAKLCLSPLAWVLSYQYPVHQIGASYRPEMPEDPTFLVVYRDAGDKVGFIALNGATARLLELLRENEQLSVGDVLKTLAAELELSFESIRAFGIAQLRELLDKDVVQAAGSFG</sequence>
<reference evidence="3" key="1">
    <citation type="submission" date="2019-02" db="EMBL/GenBank/DDBJ databases">
        <authorList>
            <person name="Li S.-H."/>
        </authorList>
    </citation>
    <scope>NUCLEOTIDE SEQUENCE</scope>
    <source>
        <strain evidence="3">IMCC8485</strain>
    </source>
</reference>
<feature type="domain" description="NGO1945-like C-terminal" evidence="2">
    <location>
        <begin position="146"/>
        <end position="239"/>
    </location>
</feature>
<dbReference type="Gene3D" id="1.10.150.690">
    <property type="entry name" value="DUF2063"/>
    <property type="match status" value="1"/>
</dbReference>
<evidence type="ECO:0000313" key="3">
    <source>
        <dbReference type="EMBL" id="MCX2972930.1"/>
    </source>
</evidence>
<evidence type="ECO:0000259" key="2">
    <source>
        <dbReference type="Pfam" id="PF22106"/>
    </source>
</evidence>
<organism evidence="3 4">
    <name type="scientific">Candidatus Seongchinamella marina</name>
    <dbReference type="NCBI Taxonomy" id="2518990"/>
    <lineage>
        <taxon>Bacteria</taxon>
        <taxon>Pseudomonadati</taxon>
        <taxon>Pseudomonadota</taxon>
        <taxon>Gammaproteobacteria</taxon>
        <taxon>Cellvibrionales</taxon>
        <taxon>Halieaceae</taxon>
        <taxon>Seongchinamella</taxon>
    </lineage>
</organism>
<gene>
    <name evidence="3" type="ORF">EYC87_04930</name>
</gene>
<comment type="caution">
    <text evidence="3">The sequence shown here is derived from an EMBL/GenBank/DDBJ whole genome shotgun (WGS) entry which is preliminary data.</text>
</comment>
<dbReference type="Proteomes" id="UP001143307">
    <property type="component" value="Unassembled WGS sequence"/>
</dbReference>
<accession>A0ABT3SSL4</accession>
<feature type="domain" description="Putative DNA-binding" evidence="1">
    <location>
        <begin position="11"/>
        <end position="95"/>
    </location>
</feature>
<dbReference type="InterPro" id="IPR018640">
    <property type="entry name" value="DUF2063"/>
</dbReference>